<reference evidence="1 2" key="1">
    <citation type="submission" date="2019-01" db="EMBL/GenBank/DDBJ databases">
        <title>Sequencing of cultivated peanut Arachis hypogaea provides insights into genome evolution and oil improvement.</title>
        <authorList>
            <person name="Chen X."/>
        </authorList>
    </citation>
    <scope>NUCLEOTIDE SEQUENCE [LARGE SCALE GENOMIC DNA]</scope>
    <source>
        <strain evidence="2">cv. Fuhuasheng</strain>
        <tissue evidence="1">Leaves</tissue>
    </source>
</reference>
<evidence type="ECO:0000313" key="2">
    <source>
        <dbReference type="Proteomes" id="UP000289738"/>
    </source>
</evidence>
<sequence>MCGLNLAAFRRFTSLMKAVTALR</sequence>
<comment type="caution">
    <text evidence="1">The sequence shown here is derived from an EMBL/GenBank/DDBJ whole genome shotgun (WGS) entry which is preliminary data.</text>
</comment>
<accession>A0A445D076</accession>
<dbReference type="AlphaFoldDB" id="A0A445D076"/>
<dbReference type="EMBL" id="SDMP01000005">
    <property type="protein sequence ID" value="RYR56561.1"/>
    <property type="molecule type" value="Genomic_DNA"/>
</dbReference>
<dbReference type="Proteomes" id="UP000289738">
    <property type="component" value="Chromosome A05"/>
</dbReference>
<organism evidence="1 2">
    <name type="scientific">Arachis hypogaea</name>
    <name type="common">Peanut</name>
    <dbReference type="NCBI Taxonomy" id="3818"/>
    <lineage>
        <taxon>Eukaryota</taxon>
        <taxon>Viridiplantae</taxon>
        <taxon>Streptophyta</taxon>
        <taxon>Embryophyta</taxon>
        <taxon>Tracheophyta</taxon>
        <taxon>Spermatophyta</taxon>
        <taxon>Magnoliopsida</taxon>
        <taxon>eudicotyledons</taxon>
        <taxon>Gunneridae</taxon>
        <taxon>Pentapetalae</taxon>
        <taxon>rosids</taxon>
        <taxon>fabids</taxon>
        <taxon>Fabales</taxon>
        <taxon>Fabaceae</taxon>
        <taxon>Papilionoideae</taxon>
        <taxon>50 kb inversion clade</taxon>
        <taxon>dalbergioids sensu lato</taxon>
        <taxon>Dalbergieae</taxon>
        <taxon>Pterocarpus clade</taxon>
        <taxon>Arachis</taxon>
    </lineage>
</organism>
<gene>
    <name evidence="1" type="ORF">Ahy_A05g022247</name>
</gene>
<evidence type="ECO:0000313" key="1">
    <source>
        <dbReference type="EMBL" id="RYR56561.1"/>
    </source>
</evidence>
<proteinExistence type="predicted"/>
<keyword evidence="2" id="KW-1185">Reference proteome</keyword>
<protein>
    <submittedName>
        <fullName evidence="1">Uncharacterized protein</fullName>
    </submittedName>
</protein>
<name>A0A445D076_ARAHY</name>